<dbReference type="AlphaFoldDB" id="A0A7R9M137"/>
<evidence type="ECO:0000313" key="1">
    <source>
        <dbReference type="EMBL" id="CAD7650455.1"/>
    </source>
</evidence>
<protein>
    <submittedName>
        <fullName evidence="1">Uncharacterized protein</fullName>
    </submittedName>
</protein>
<gene>
    <name evidence="1" type="ORF">ONB1V03_LOCUS7819</name>
</gene>
<dbReference type="Proteomes" id="UP000728032">
    <property type="component" value="Unassembled WGS sequence"/>
</dbReference>
<name>A0A7R9M137_9ACAR</name>
<dbReference type="OrthoDB" id="6352325at2759"/>
<dbReference type="EMBL" id="OC918965">
    <property type="protein sequence ID" value="CAD7650455.1"/>
    <property type="molecule type" value="Genomic_DNA"/>
</dbReference>
<dbReference type="EMBL" id="CAJPVJ010004140">
    <property type="protein sequence ID" value="CAG2168329.1"/>
    <property type="molecule type" value="Genomic_DNA"/>
</dbReference>
<organism evidence="1">
    <name type="scientific">Oppiella nova</name>
    <dbReference type="NCBI Taxonomy" id="334625"/>
    <lineage>
        <taxon>Eukaryota</taxon>
        <taxon>Metazoa</taxon>
        <taxon>Ecdysozoa</taxon>
        <taxon>Arthropoda</taxon>
        <taxon>Chelicerata</taxon>
        <taxon>Arachnida</taxon>
        <taxon>Acari</taxon>
        <taxon>Acariformes</taxon>
        <taxon>Sarcoptiformes</taxon>
        <taxon>Oribatida</taxon>
        <taxon>Brachypylina</taxon>
        <taxon>Oppioidea</taxon>
        <taxon>Oppiidae</taxon>
        <taxon>Oppiella</taxon>
    </lineage>
</organism>
<reference evidence="1" key="1">
    <citation type="submission" date="2020-11" db="EMBL/GenBank/DDBJ databases">
        <authorList>
            <person name="Tran Van P."/>
        </authorList>
    </citation>
    <scope>NUCLEOTIDE SEQUENCE</scope>
</reference>
<accession>A0A7R9M137</accession>
<proteinExistence type="predicted"/>
<evidence type="ECO:0000313" key="2">
    <source>
        <dbReference type="Proteomes" id="UP000728032"/>
    </source>
</evidence>
<keyword evidence="2" id="KW-1185">Reference proteome</keyword>
<sequence>MLLAVFKYGCHEMLLLRQSLHYNMHTDYWTWVSSRTAIIVCEIERKNGYEYYLDCFGPILKEILYDISTNS</sequence>